<feature type="signal peptide" evidence="1">
    <location>
        <begin position="1"/>
        <end position="20"/>
    </location>
</feature>
<name>A0A7J0BX24_9BACT</name>
<evidence type="ECO:0000313" key="3">
    <source>
        <dbReference type="Proteomes" id="UP000503820"/>
    </source>
</evidence>
<dbReference type="PROSITE" id="PS51257">
    <property type="entry name" value="PROKAR_LIPOPROTEIN"/>
    <property type="match status" value="1"/>
</dbReference>
<gene>
    <name evidence="2" type="ORF">DSM19430T_29440</name>
</gene>
<dbReference type="RefSeq" id="WP_174410885.1">
    <property type="nucleotide sequence ID" value="NZ_BLVP01000036.1"/>
</dbReference>
<feature type="chain" id="PRO_5029789448" description="Lipoprotein" evidence="1">
    <location>
        <begin position="21"/>
        <end position="732"/>
    </location>
</feature>
<sequence length="732" mass="78779">MRQAVWLRYICCAFCVLALASGCAPSRKKAASGGDTPVEMRADPGYMQWLEKQAMLRAAQDMSRIVSGTGIPWVSPYVVPRPKALLAEAPVWLTVHPASLLTADNVSLFRTLAHPEFWRQAEKLGIRGLLAAPVRESGGIWGYDVSGTQALGADTVQYAFSRYAGTEEEFRLLTRAANKAGAIAGDLLVPAATGRGADFFLSARAKQEYQGIYCMLEVPKDLWPLLPETKTQWQAEALSENATQVLREKRFLPAPRVRDVLGYPLAPFGWAATGEIRGMDGISRRFVYLFCESPARPVLNWTDPGAGARRVLSGAVIQQVGTLGVAFSGISVAPFIGLEPAGGPMDESVQNAAATARDAAEQLAQEVRRYGGWTFLTDALPLPMLAEVLQAGPDVAVDHAGSVSAQAALLTGDVSMLRESLMAMQALGIGPERLVHCIQPEGGVDFSLVHLYGARNDAARPLRESMRQAMREAVTRAGGDTQLKNDVLYTTPAGLVALAAGLRDLRKLSPEERATVSEGMTNLAAFHAMQPGVFMISGRELSGALPLSGGLLQAISEDDSLLQGTMGAYDLLDVARQSLVTPLGMPRTQMLFGTLPEQMLSPGSFGWHLNRILLVRNHYGVQHAERLEVLPPGTTGTKGHAGVLVQVLRLPATQTGKRNLLLVATNFSRDAVTQTIAKGQSVAVDRLASVLPPQDVLRDELAEDAPVTRNAKGLHIPLRPWQTRVVLLESGE</sequence>
<dbReference type="AlphaFoldDB" id="A0A7J0BX24"/>
<proteinExistence type="predicted"/>
<protein>
    <recommendedName>
        <fullName evidence="4">Lipoprotein</fullName>
    </recommendedName>
</protein>
<accession>A0A7J0BX24</accession>
<evidence type="ECO:0000313" key="2">
    <source>
        <dbReference type="EMBL" id="GFM38260.1"/>
    </source>
</evidence>
<organism evidence="2 3">
    <name type="scientific">Desulfovibrio psychrotolerans</name>
    <dbReference type="NCBI Taxonomy" id="415242"/>
    <lineage>
        <taxon>Bacteria</taxon>
        <taxon>Pseudomonadati</taxon>
        <taxon>Thermodesulfobacteriota</taxon>
        <taxon>Desulfovibrionia</taxon>
        <taxon>Desulfovibrionales</taxon>
        <taxon>Desulfovibrionaceae</taxon>
        <taxon>Desulfovibrio</taxon>
    </lineage>
</organism>
<dbReference type="SUPFAM" id="SSF51445">
    <property type="entry name" value="(Trans)glycosidases"/>
    <property type="match status" value="1"/>
</dbReference>
<evidence type="ECO:0008006" key="4">
    <source>
        <dbReference type="Google" id="ProtNLM"/>
    </source>
</evidence>
<keyword evidence="1" id="KW-0732">Signal</keyword>
<dbReference type="EMBL" id="BLVP01000036">
    <property type="protein sequence ID" value="GFM38260.1"/>
    <property type="molecule type" value="Genomic_DNA"/>
</dbReference>
<keyword evidence="3" id="KW-1185">Reference proteome</keyword>
<comment type="caution">
    <text evidence="2">The sequence shown here is derived from an EMBL/GenBank/DDBJ whole genome shotgun (WGS) entry which is preliminary data.</text>
</comment>
<dbReference type="Proteomes" id="UP000503820">
    <property type="component" value="Unassembled WGS sequence"/>
</dbReference>
<dbReference type="InterPro" id="IPR017853">
    <property type="entry name" value="GH"/>
</dbReference>
<evidence type="ECO:0000256" key="1">
    <source>
        <dbReference type="SAM" id="SignalP"/>
    </source>
</evidence>
<reference evidence="2 3" key="1">
    <citation type="submission" date="2020-05" db="EMBL/GenBank/DDBJ databases">
        <title>Draft genome sequence of Desulfovibrio psychrotolerans JS1T.</title>
        <authorList>
            <person name="Ueno A."/>
            <person name="Tamazawa S."/>
            <person name="Tamamura S."/>
            <person name="Murakami T."/>
            <person name="Kiyama T."/>
            <person name="Inomata H."/>
            <person name="Amano Y."/>
            <person name="Miyakawa K."/>
            <person name="Tamaki H."/>
            <person name="Naganuma T."/>
            <person name="Kaneko K."/>
        </authorList>
    </citation>
    <scope>NUCLEOTIDE SEQUENCE [LARGE SCALE GENOMIC DNA]</scope>
    <source>
        <strain evidence="2 3">JS1</strain>
    </source>
</reference>